<dbReference type="EMBL" id="LR797126">
    <property type="protein sequence ID" value="CAB4188360.1"/>
    <property type="molecule type" value="Genomic_DNA"/>
</dbReference>
<reference evidence="1" key="1">
    <citation type="submission" date="2020-04" db="EMBL/GenBank/DDBJ databases">
        <authorList>
            <person name="Chiriac C."/>
            <person name="Salcher M."/>
            <person name="Ghai R."/>
            <person name="Kavagutti S V."/>
        </authorList>
    </citation>
    <scope>NUCLEOTIDE SEQUENCE</scope>
</reference>
<evidence type="ECO:0000313" key="2">
    <source>
        <dbReference type="EMBL" id="CAB4188360.1"/>
    </source>
</evidence>
<evidence type="ECO:0000313" key="1">
    <source>
        <dbReference type="EMBL" id="CAB4148730.1"/>
    </source>
</evidence>
<organism evidence="1">
    <name type="scientific">uncultured Caudovirales phage</name>
    <dbReference type="NCBI Taxonomy" id="2100421"/>
    <lineage>
        <taxon>Viruses</taxon>
        <taxon>Duplodnaviria</taxon>
        <taxon>Heunggongvirae</taxon>
        <taxon>Uroviricota</taxon>
        <taxon>Caudoviricetes</taxon>
        <taxon>Peduoviridae</taxon>
        <taxon>Maltschvirus</taxon>
        <taxon>Maltschvirus maltsch</taxon>
    </lineage>
</organism>
<gene>
    <name evidence="2" type="ORF">UFOVP1179_24</name>
    <name evidence="1" type="ORF">UFOVP524_28</name>
</gene>
<protein>
    <submittedName>
        <fullName evidence="1">Uncharacterized protein</fullName>
    </submittedName>
</protein>
<name>A0A6J5MUX4_9CAUD</name>
<accession>A0A6J5MUX4</accession>
<dbReference type="EMBL" id="LR796505">
    <property type="protein sequence ID" value="CAB4148730.1"/>
    <property type="molecule type" value="Genomic_DNA"/>
</dbReference>
<sequence>MSVDSLIDQFGQSLTIYTRAESVDAGGAYTRVYTASATIITVYLQPATPNESMVNGAIRASTSLTAYVNAVDGASLATGQRLVGGDPSIMYEITGFRRPDMRSGPDSMAYFILALTAVEGES</sequence>
<proteinExistence type="predicted"/>